<dbReference type="AlphaFoldDB" id="A0A9N9EM25"/>
<feature type="transmembrane region" description="Helical" evidence="1">
    <location>
        <begin position="210"/>
        <end position="232"/>
    </location>
</feature>
<evidence type="ECO:0000313" key="3">
    <source>
        <dbReference type="Proteomes" id="UP000789405"/>
    </source>
</evidence>
<feature type="transmembrane region" description="Helical" evidence="1">
    <location>
        <begin position="244"/>
        <end position="263"/>
    </location>
</feature>
<protein>
    <submittedName>
        <fullName evidence="2">16078_t:CDS:1</fullName>
    </submittedName>
</protein>
<keyword evidence="1" id="KW-1133">Transmembrane helix</keyword>
<evidence type="ECO:0000313" key="2">
    <source>
        <dbReference type="EMBL" id="CAG8680445.1"/>
    </source>
</evidence>
<feature type="transmembrane region" description="Helical" evidence="1">
    <location>
        <begin position="136"/>
        <end position="155"/>
    </location>
</feature>
<keyword evidence="1" id="KW-0812">Transmembrane</keyword>
<name>A0A9N9EM25_9GLOM</name>
<sequence>MEELRKQEKNFNNVEIKGFGILSTHVLYHTIINALKIIALIFYIILWTYQAANRQFEVTNDSNDYNERILMGAGFILSICFLFAEVAFIFIIIKSKRFYLAKRRELLAFLIFLMYSALSLALNIFVGIEFLIWDEYSVMIVLLWIIPILSLIEFITCRPKWFKFGEVTIDIIFKSFKTIVIFLYIAIYIIQITRIDDPRSISSYYKTNLLIVFITGPVNLLIEFSFTIHSLFQDLQQQNIIHRIFLIIFFTTYCSIAFSNNYFLLNNVYSITDGLIWVIAAFCFSEIVIKEI</sequence>
<accession>A0A9N9EM25</accession>
<feature type="transmembrane region" description="Helical" evidence="1">
    <location>
        <begin position="105"/>
        <end position="130"/>
    </location>
</feature>
<feature type="transmembrane region" description="Helical" evidence="1">
    <location>
        <begin position="69"/>
        <end position="93"/>
    </location>
</feature>
<reference evidence="2" key="1">
    <citation type="submission" date="2021-06" db="EMBL/GenBank/DDBJ databases">
        <authorList>
            <person name="Kallberg Y."/>
            <person name="Tangrot J."/>
            <person name="Rosling A."/>
        </authorList>
    </citation>
    <scope>NUCLEOTIDE SEQUENCE</scope>
    <source>
        <strain evidence="2">MA453B</strain>
    </source>
</reference>
<dbReference type="Proteomes" id="UP000789405">
    <property type="component" value="Unassembled WGS sequence"/>
</dbReference>
<organism evidence="2 3">
    <name type="scientific">Dentiscutata erythropus</name>
    <dbReference type="NCBI Taxonomy" id="1348616"/>
    <lineage>
        <taxon>Eukaryota</taxon>
        <taxon>Fungi</taxon>
        <taxon>Fungi incertae sedis</taxon>
        <taxon>Mucoromycota</taxon>
        <taxon>Glomeromycotina</taxon>
        <taxon>Glomeromycetes</taxon>
        <taxon>Diversisporales</taxon>
        <taxon>Gigasporaceae</taxon>
        <taxon>Dentiscutata</taxon>
    </lineage>
</organism>
<feature type="transmembrane region" description="Helical" evidence="1">
    <location>
        <begin position="167"/>
        <end position="190"/>
    </location>
</feature>
<evidence type="ECO:0000256" key="1">
    <source>
        <dbReference type="SAM" id="Phobius"/>
    </source>
</evidence>
<keyword evidence="3" id="KW-1185">Reference proteome</keyword>
<gene>
    <name evidence="2" type="ORF">DERYTH_LOCUS11772</name>
</gene>
<dbReference type="OrthoDB" id="2399257at2759"/>
<dbReference type="EMBL" id="CAJVPY010007432">
    <property type="protein sequence ID" value="CAG8680445.1"/>
    <property type="molecule type" value="Genomic_DNA"/>
</dbReference>
<feature type="transmembrane region" description="Helical" evidence="1">
    <location>
        <begin position="26"/>
        <end position="49"/>
    </location>
</feature>
<feature type="non-terminal residue" evidence="2">
    <location>
        <position position="1"/>
    </location>
</feature>
<proteinExistence type="predicted"/>
<keyword evidence="1" id="KW-0472">Membrane</keyword>
<feature type="non-terminal residue" evidence="2">
    <location>
        <position position="292"/>
    </location>
</feature>
<feature type="transmembrane region" description="Helical" evidence="1">
    <location>
        <begin position="269"/>
        <end position="289"/>
    </location>
</feature>
<comment type="caution">
    <text evidence="2">The sequence shown here is derived from an EMBL/GenBank/DDBJ whole genome shotgun (WGS) entry which is preliminary data.</text>
</comment>